<dbReference type="NCBIfam" id="TIGR03426">
    <property type="entry name" value="shape_MreD"/>
    <property type="match status" value="1"/>
</dbReference>
<keyword evidence="4 8" id="KW-0812">Transmembrane</keyword>
<dbReference type="EMBL" id="VKKU01000001">
    <property type="protein sequence ID" value="TSB03986.1"/>
    <property type="molecule type" value="Genomic_DNA"/>
</dbReference>
<proteinExistence type="inferred from homology"/>
<comment type="caution">
    <text evidence="9">The sequence shown here is derived from an EMBL/GenBank/DDBJ whole genome shotgun (WGS) entry which is preliminary data.</text>
</comment>
<feature type="transmembrane region" description="Helical" evidence="8">
    <location>
        <begin position="28"/>
        <end position="48"/>
    </location>
</feature>
<dbReference type="GO" id="GO:0008360">
    <property type="term" value="P:regulation of cell shape"/>
    <property type="evidence" value="ECO:0007669"/>
    <property type="project" value="UniProtKB-KW"/>
</dbReference>
<gene>
    <name evidence="9" type="primary">mreD</name>
    <name evidence="9" type="ORF">FOM92_00635</name>
</gene>
<evidence type="ECO:0000256" key="3">
    <source>
        <dbReference type="ARBA" id="ARBA00022475"/>
    </source>
</evidence>
<organism evidence="9 10">
    <name type="scientific">Sphingorhabdus contaminans</name>
    <dbReference type="NCBI Taxonomy" id="1343899"/>
    <lineage>
        <taxon>Bacteria</taxon>
        <taxon>Pseudomonadati</taxon>
        <taxon>Pseudomonadota</taxon>
        <taxon>Alphaproteobacteria</taxon>
        <taxon>Sphingomonadales</taxon>
        <taxon>Sphingomonadaceae</taxon>
        <taxon>Sphingorhabdus</taxon>
    </lineage>
</organism>
<dbReference type="Pfam" id="PF04093">
    <property type="entry name" value="MreD"/>
    <property type="match status" value="1"/>
</dbReference>
<feature type="transmembrane region" description="Helical" evidence="8">
    <location>
        <begin position="126"/>
        <end position="148"/>
    </location>
</feature>
<reference evidence="9 10" key="1">
    <citation type="submission" date="2019-07" db="EMBL/GenBank/DDBJ databases">
        <authorList>
            <person name="Park M."/>
        </authorList>
    </citation>
    <scope>NUCLEOTIDE SEQUENCE [LARGE SCALE GENOMIC DNA]</scope>
    <source>
        <strain evidence="9 10">KCTC32445</strain>
    </source>
</reference>
<evidence type="ECO:0000313" key="9">
    <source>
        <dbReference type="EMBL" id="TSB03986.1"/>
    </source>
</evidence>
<feature type="transmembrane region" description="Helical" evidence="8">
    <location>
        <begin position="154"/>
        <end position="175"/>
    </location>
</feature>
<keyword evidence="7 8" id="KW-0472">Membrane</keyword>
<dbReference type="GO" id="GO:0005886">
    <property type="term" value="C:plasma membrane"/>
    <property type="evidence" value="ECO:0007669"/>
    <property type="project" value="UniProtKB-SubCell"/>
</dbReference>
<keyword evidence="6 8" id="KW-1133">Transmembrane helix</keyword>
<evidence type="ECO:0000256" key="1">
    <source>
        <dbReference type="ARBA" id="ARBA00004651"/>
    </source>
</evidence>
<comment type="subcellular location">
    <subcellularLocation>
        <location evidence="1">Cell membrane</location>
        <topology evidence="1">Multi-pass membrane protein</topology>
    </subcellularLocation>
</comment>
<name>A0A553WH20_9SPHN</name>
<evidence type="ECO:0000256" key="8">
    <source>
        <dbReference type="SAM" id="Phobius"/>
    </source>
</evidence>
<dbReference type="AlphaFoldDB" id="A0A553WH20"/>
<keyword evidence="3" id="KW-1003">Cell membrane</keyword>
<sequence>MKNPVTAIRLPLRPGREYESRFDREQSLLKMLAIPIASIVLASMVTTLPFLTTQPILPPFGLLMFLAWRLMRPGLLPVWSGVPFGLVDDLFSGQPFGSAGLLWSLAMLAIEVIDSRAIWRDYMQDWLIASLLIIIVLLGGLWIAGMAHAASDPIILLPQMLLSILLYPLVVRICARLDSWRLAT</sequence>
<evidence type="ECO:0000256" key="2">
    <source>
        <dbReference type="ARBA" id="ARBA00007776"/>
    </source>
</evidence>
<evidence type="ECO:0000256" key="5">
    <source>
        <dbReference type="ARBA" id="ARBA00022960"/>
    </source>
</evidence>
<evidence type="ECO:0000256" key="7">
    <source>
        <dbReference type="ARBA" id="ARBA00023136"/>
    </source>
</evidence>
<comment type="similarity">
    <text evidence="2">Belongs to the MreD family.</text>
</comment>
<feature type="transmembrane region" description="Helical" evidence="8">
    <location>
        <begin position="100"/>
        <end position="119"/>
    </location>
</feature>
<accession>A0A553WH20</accession>
<dbReference type="InterPro" id="IPR007227">
    <property type="entry name" value="Cell_shape_determining_MreD"/>
</dbReference>
<evidence type="ECO:0000256" key="4">
    <source>
        <dbReference type="ARBA" id="ARBA00022692"/>
    </source>
</evidence>
<keyword evidence="5" id="KW-0133">Cell shape</keyword>
<protein>
    <submittedName>
        <fullName evidence="9">Rod shape-determining protein MreD</fullName>
    </submittedName>
</protein>
<evidence type="ECO:0000313" key="10">
    <source>
        <dbReference type="Proteomes" id="UP000320160"/>
    </source>
</evidence>
<dbReference type="OrthoDB" id="7426601at2"/>
<evidence type="ECO:0000256" key="6">
    <source>
        <dbReference type="ARBA" id="ARBA00022989"/>
    </source>
</evidence>
<dbReference type="Proteomes" id="UP000320160">
    <property type="component" value="Unassembled WGS sequence"/>
</dbReference>
<dbReference type="RefSeq" id="WP_143774859.1">
    <property type="nucleotide sequence ID" value="NZ_OZ260107.1"/>
</dbReference>
<keyword evidence="10" id="KW-1185">Reference proteome</keyword>